<dbReference type="PANTHER" id="PTHR22604:SF105">
    <property type="entry name" value="TRANS-1,2-DIHYDROBENZENE-1,2-DIOL DEHYDROGENASE"/>
    <property type="match status" value="1"/>
</dbReference>
<dbReference type="Proteomes" id="UP000030686">
    <property type="component" value="Unassembled WGS sequence"/>
</dbReference>
<dbReference type="GO" id="GO:0016491">
    <property type="term" value="F:oxidoreductase activity"/>
    <property type="evidence" value="ECO:0007669"/>
    <property type="project" value="UniProtKB-KW"/>
</dbReference>
<dbReference type="AlphaFoldDB" id="W6QWH7"/>
<dbReference type="PANTHER" id="PTHR22604">
    <property type="entry name" value="OXIDOREDUCTASES"/>
    <property type="match status" value="1"/>
</dbReference>
<protein>
    <submittedName>
        <fullName evidence="2">Uncharacterized protein</fullName>
    </submittedName>
</protein>
<dbReference type="STRING" id="1365484.W6QWH7"/>
<reference evidence="2" key="1">
    <citation type="journal article" date="2014" name="Nat. Commun.">
        <title>Multiple recent horizontal transfers of a large genomic region in cheese making fungi.</title>
        <authorList>
            <person name="Cheeseman K."/>
            <person name="Ropars J."/>
            <person name="Renault P."/>
            <person name="Dupont J."/>
            <person name="Gouzy J."/>
            <person name="Branca A."/>
            <person name="Abraham A.L."/>
            <person name="Ceppi M."/>
            <person name="Conseiller E."/>
            <person name="Debuchy R."/>
            <person name="Malagnac F."/>
            <person name="Goarin A."/>
            <person name="Silar P."/>
            <person name="Lacoste S."/>
            <person name="Sallet E."/>
            <person name="Bensimon A."/>
            <person name="Giraud T."/>
            <person name="Brygoo Y."/>
        </authorList>
    </citation>
    <scope>NUCLEOTIDE SEQUENCE [LARGE SCALE GENOMIC DNA]</scope>
    <source>
        <strain evidence="2">FM164</strain>
    </source>
</reference>
<accession>W6QWH7</accession>
<dbReference type="OrthoDB" id="6417021at2759"/>
<sequence>MSPVLLEAFHNPFHPTVHKFRSFITPADIVHFHTDFMVPWLMLEKDNIGFNYKLAGGSMMIIGTYNFGVISIIFNIEPEECLTCEPGIFGDSIHNQCDTNFKAKFRFPNGSIAEASTTIRGPIL</sequence>
<evidence type="ECO:0000313" key="2">
    <source>
        <dbReference type="EMBL" id="CDM38509.1"/>
    </source>
</evidence>
<keyword evidence="1" id="KW-0560">Oxidoreductase</keyword>
<dbReference type="SUPFAM" id="SSF55347">
    <property type="entry name" value="Glyceraldehyde-3-phosphate dehydrogenase-like, C-terminal domain"/>
    <property type="match status" value="1"/>
</dbReference>
<dbReference type="EMBL" id="HG792028">
    <property type="protein sequence ID" value="CDM38509.1"/>
    <property type="molecule type" value="Genomic_DNA"/>
</dbReference>
<organism evidence="2 3">
    <name type="scientific">Penicillium roqueforti (strain FM164)</name>
    <dbReference type="NCBI Taxonomy" id="1365484"/>
    <lineage>
        <taxon>Eukaryota</taxon>
        <taxon>Fungi</taxon>
        <taxon>Dikarya</taxon>
        <taxon>Ascomycota</taxon>
        <taxon>Pezizomycotina</taxon>
        <taxon>Eurotiomycetes</taxon>
        <taxon>Eurotiomycetidae</taxon>
        <taxon>Eurotiales</taxon>
        <taxon>Aspergillaceae</taxon>
        <taxon>Penicillium</taxon>
    </lineage>
</organism>
<evidence type="ECO:0000256" key="1">
    <source>
        <dbReference type="ARBA" id="ARBA00023002"/>
    </source>
</evidence>
<evidence type="ECO:0000313" key="3">
    <source>
        <dbReference type="Proteomes" id="UP000030686"/>
    </source>
</evidence>
<proteinExistence type="predicted"/>
<dbReference type="InterPro" id="IPR050984">
    <property type="entry name" value="Gfo/Idh/MocA_domain"/>
</dbReference>
<gene>
    <name evidence="2" type="ORF">PROQFM164_S14g000008</name>
</gene>
<keyword evidence="3" id="KW-1185">Reference proteome</keyword>
<name>W6QWH7_PENRF</name>
<dbReference type="Gene3D" id="3.30.360.10">
    <property type="entry name" value="Dihydrodipicolinate Reductase, domain 2"/>
    <property type="match status" value="1"/>
</dbReference>